<sequence>MDLLADARWRCAATEPGSVTEPSELAGAAGPWYPAEVPGTAAGAVRAADGATAARAVNTDAVDWWFVTEVPGAGPGPWRLEFDGLASPAEVWVGDDRVLSSESMFVPASVELACLPGTVTLAIRFLSLDAALRRRRPRGRWRSSLVSAQGLRWMRTSLLGRASVYGRVPAPVGPWRPVRLHDGGAPLVSDRHVVTTVDDGTGVLDLSVRVHHGGGPVAVVRLGDLAVQATVVDTEATVREVRAHIRVPDVRLWWPHTHGVPATYPLSIVLGEHAVDLGAVGFRTVRAARGDGGFRLSVNGVDVYCRGAVWTPVDPIGLGGRSQKRETLERVVEAGLNMVRVPGTLLYEDAAFWDDCAELGVMVWQDAMLSTFDPPDDEPFLDLLTAEIEAVLRPLSGNPALTVFSGGSETEQQPALLGLPSPHLAAVHDVIPAAVAETAPGVVPVSSSPSAPPGSGALATHVGTGVAHYFGIGGYRLPLSDVRQAGVRFAAECLAFSIPPSNSVIEAEFGSLAAAGHHPRWKAAVPRDNGASWDFEDVRDHYVRTLFGGEPSTVRWSDPEVSRPRPGRDLRGLRGDSRLWRRPGSGCDGALVLSLRDLEPGAGWGLLDSDGRPKAPWFVMRRLSQPVAVLLAEDGMDGLRIDAVNDTDRPVAGELRVQVHTRTGTRAFDVSEPVTVAAHAARRWSLDTLLGRFTDATHVHRFGPRGYESVTVTLSARTSSPRPSTSSAARTSARTHRGTDGGRAADGVRRLGGRRRDRGRCAVRPPRTRRLRTGRLLVSSATRWHPDRAGAQDRDRGYGDGARGGAELDRRRPGRTRLRLIRTPVRPDID</sequence>
<evidence type="ECO:0000259" key="4">
    <source>
        <dbReference type="Pfam" id="PF22666"/>
    </source>
</evidence>
<dbReference type="PANTHER" id="PTHR43730">
    <property type="entry name" value="BETA-MANNOSIDASE"/>
    <property type="match status" value="1"/>
</dbReference>
<dbReference type="GO" id="GO:0006516">
    <property type="term" value="P:glycoprotein catabolic process"/>
    <property type="evidence" value="ECO:0007669"/>
    <property type="project" value="TreeGrafter"/>
</dbReference>
<dbReference type="SUPFAM" id="SSF49785">
    <property type="entry name" value="Galactose-binding domain-like"/>
    <property type="match status" value="1"/>
</dbReference>
<proteinExistence type="predicted"/>
<dbReference type="PANTHER" id="PTHR43730:SF1">
    <property type="entry name" value="BETA-MANNOSIDASE"/>
    <property type="match status" value="1"/>
</dbReference>
<dbReference type="SUPFAM" id="SSF51445">
    <property type="entry name" value="(Trans)glycosidases"/>
    <property type="match status" value="1"/>
</dbReference>
<dbReference type="GO" id="GO:0004567">
    <property type="term" value="F:beta-mannosidase activity"/>
    <property type="evidence" value="ECO:0007669"/>
    <property type="project" value="TreeGrafter"/>
</dbReference>
<dbReference type="Gene3D" id="3.20.20.80">
    <property type="entry name" value="Glycosidases"/>
    <property type="match status" value="1"/>
</dbReference>
<evidence type="ECO:0000256" key="3">
    <source>
        <dbReference type="SAM" id="MobiDB-lite"/>
    </source>
</evidence>
<name>A0A1H5MTE9_RHOJO</name>
<gene>
    <name evidence="5" type="ORF">SAMN04490220_9183</name>
</gene>
<feature type="compositionally biased region" description="Basic and acidic residues" evidence="3">
    <location>
        <begin position="784"/>
        <end position="798"/>
    </location>
</feature>
<dbReference type="Gene3D" id="2.60.120.260">
    <property type="entry name" value="Galactose-binding domain-like"/>
    <property type="match status" value="1"/>
</dbReference>
<dbReference type="InterPro" id="IPR050887">
    <property type="entry name" value="Beta-mannosidase_GH2"/>
</dbReference>
<keyword evidence="2" id="KW-0326">Glycosidase</keyword>
<protein>
    <submittedName>
        <fullName evidence="5">Beta-mannosidase</fullName>
    </submittedName>
</protein>
<feature type="region of interest" description="Disordered" evidence="3">
    <location>
        <begin position="714"/>
        <end position="830"/>
    </location>
</feature>
<evidence type="ECO:0000256" key="1">
    <source>
        <dbReference type="ARBA" id="ARBA00022801"/>
    </source>
</evidence>
<feature type="domain" description="Beta-mannosidase-like galactose-binding" evidence="4">
    <location>
        <begin position="32"/>
        <end position="176"/>
    </location>
</feature>
<dbReference type="EMBL" id="FNTL01000006">
    <property type="protein sequence ID" value="SEE92635.1"/>
    <property type="molecule type" value="Genomic_DNA"/>
</dbReference>
<dbReference type="InterPro" id="IPR054593">
    <property type="entry name" value="Beta-mannosidase-like_N2"/>
</dbReference>
<dbReference type="SUPFAM" id="SSF49303">
    <property type="entry name" value="beta-Galactosidase/glucuronidase domain"/>
    <property type="match status" value="1"/>
</dbReference>
<dbReference type="InterPro" id="IPR036156">
    <property type="entry name" value="Beta-gal/glucu_dom_sf"/>
</dbReference>
<accession>A0A1H5MTE9</accession>
<dbReference type="InterPro" id="IPR017853">
    <property type="entry name" value="GH"/>
</dbReference>
<evidence type="ECO:0000313" key="6">
    <source>
        <dbReference type="Proteomes" id="UP000183407"/>
    </source>
</evidence>
<dbReference type="InterPro" id="IPR008979">
    <property type="entry name" value="Galactose-bd-like_sf"/>
</dbReference>
<feature type="compositionally biased region" description="Low complexity" evidence="3">
    <location>
        <begin position="715"/>
        <end position="732"/>
    </location>
</feature>
<dbReference type="Proteomes" id="UP000183407">
    <property type="component" value="Unassembled WGS sequence"/>
</dbReference>
<dbReference type="RefSeq" id="WP_338049614.1">
    <property type="nucleotide sequence ID" value="NZ_FNTL01000006.1"/>
</dbReference>
<evidence type="ECO:0000256" key="2">
    <source>
        <dbReference type="ARBA" id="ARBA00023295"/>
    </source>
</evidence>
<dbReference type="AlphaFoldDB" id="A0A1H5MTE9"/>
<reference evidence="6" key="1">
    <citation type="submission" date="2016-10" db="EMBL/GenBank/DDBJ databases">
        <authorList>
            <person name="Varghese N."/>
        </authorList>
    </citation>
    <scope>NUCLEOTIDE SEQUENCE [LARGE SCALE GENOMIC DNA]</scope>
    <source>
        <strain evidence="6">DSM 44719</strain>
    </source>
</reference>
<keyword evidence="1" id="KW-0378">Hydrolase</keyword>
<organism evidence="5 6">
    <name type="scientific">Rhodococcus jostii</name>
    <dbReference type="NCBI Taxonomy" id="132919"/>
    <lineage>
        <taxon>Bacteria</taxon>
        <taxon>Bacillati</taxon>
        <taxon>Actinomycetota</taxon>
        <taxon>Actinomycetes</taxon>
        <taxon>Mycobacteriales</taxon>
        <taxon>Nocardiaceae</taxon>
        <taxon>Rhodococcus</taxon>
    </lineage>
</organism>
<evidence type="ECO:0000313" key="5">
    <source>
        <dbReference type="EMBL" id="SEE92635.1"/>
    </source>
</evidence>
<dbReference type="Pfam" id="PF22666">
    <property type="entry name" value="Glyco_hydro_2_N2"/>
    <property type="match status" value="1"/>
</dbReference>